<dbReference type="EMBL" id="CAMPGE010013038">
    <property type="protein sequence ID" value="CAI2371782.1"/>
    <property type="molecule type" value="Genomic_DNA"/>
</dbReference>
<gene>
    <name evidence="1" type="ORF">ECRASSUSDP1_LOCUS13107</name>
</gene>
<protein>
    <submittedName>
        <fullName evidence="1">Uncharacterized protein</fullName>
    </submittedName>
</protein>
<proteinExistence type="predicted"/>
<keyword evidence="2" id="KW-1185">Reference proteome</keyword>
<reference evidence="1" key="1">
    <citation type="submission" date="2023-07" db="EMBL/GenBank/DDBJ databases">
        <authorList>
            <consortium name="AG Swart"/>
            <person name="Singh M."/>
            <person name="Singh A."/>
            <person name="Seah K."/>
            <person name="Emmerich C."/>
        </authorList>
    </citation>
    <scope>NUCLEOTIDE SEQUENCE</scope>
    <source>
        <strain evidence="1">DP1</strain>
    </source>
</reference>
<dbReference type="AlphaFoldDB" id="A0AAD1URE3"/>
<sequence length="369" mass="42856">MDPSIVETVRKKFQTIRQLQKEQVGHKRKNILPMIGVGKEKKERKRKFDDKFNISNIIQKARKKITNKYSKFSKLYHGETTLKSQRKLVKRQDYGMIKINTRGKSSEIKLSHKKSITSGLNDKIVDPYWKNDILTSLNASIRKDHLIKDTSSTSPTKNITRRNKNLDSTILTPFTLNFDSPYNFKELPQTVKHDCLHRRSSSVKPIKKDGCNMDKDLPRDYKVFDVNMTISPLYSKMENKTNIDANPAPIDSTPEAVKHYDRFAYQNVYLKNNRIPSRLLGDKDIKKSEQVTKVRNDFSPIMRQEKAGPGYSNKDHLNKTIDSNKKIPFILGHEIPKINYKKQKNKEFKFLLEKAITEDSQKQGIKASL</sequence>
<organism evidence="1 2">
    <name type="scientific">Euplotes crassus</name>
    <dbReference type="NCBI Taxonomy" id="5936"/>
    <lineage>
        <taxon>Eukaryota</taxon>
        <taxon>Sar</taxon>
        <taxon>Alveolata</taxon>
        <taxon>Ciliophora</taxon>
        <taxon>Intramacronucleata</taxon>
        <taxon>Spirotrichea</taxon>
        <taxon>Hypotrichia</taxon>
        <taxon>Euplotida</taxon>
        <taxon>Euplotidae</taxon>
        <taxon>Moneuplotes</taxon>
    </lineage>
</organism>
<evidence type="ECO:0000313" key="1">
    <source>
        <dbReference type="EMBL" id="CAI2371782.1"/>
    </source>
</evidence>
<dbReference type="Proteomes" id="UP001295684">
    <property type="component" value="Unassembled WGS sequence"/>
</dbReference>
<evidence type="ECO:0000313" key="2">
    <source>
        <dbReference type="Proteomes" id="UP001295684"/>
    </source>
</evidence>
<accession>A0AAD1URE3</accession>
<name>A0AAD1URE3_EUPCR</name>
<comment type="caution">
    <text evidence="1">The sequence shown here is derived from an EMBL/GenBank/DDBJ whole genome shotgun (WGS) entry which is preliminary data.</text>
</comment>